<dbReference type="Gene3D" id="3.40.50.720">
    <property type="entry name" value="NAD(P)-binding Rossmann-like Domain"/>
    <property type="match status" value="1"/>
</dbReference>
<dbReference type="GO" id="GO:0046872">
    <property type="term" value="F:metal ion binding"/>
    <property type="evidence" value="ECO:0007669"/>
    <property type="project" value="UniProtKB-KW"/>
</dbReference>
<keyword evidence="6" id="KW-1185">Reference proteome</keyword>
<evidence type="ECO:0000313" key="6">
    <source>
        <dbReference type="Proteomes" id="UP001058974"/>
    </source>
</evidence>
<dbReference type="GO" id="GO:0016616">
    <property type="term" value="F:oxidoreductase activity, acting on the CH-OH group of donors, NAD or NADP as acceptor"/>
    <property type="evidence" value="ECO:0007669"/>
    <property type="project" value="InterPro"/>
</dbReference>
<accession>A0A9D4X482</accession>
<dbReference type="PANTHER" id="PTHR42683">
    <property type="entry name" value="ALDEHYDE REDUCTASE"/>
    <property type="match status" value="1"/>
</dbReference>
<reference evidence="5 6" key="1">
    <citation type="journal article" date="2022" name="Nat. Genet.">
        <title>Improved pea reference genome and pan-genome highlight genomic features and evolutionary characteristics.</title>
        <authorList>
            <person name="Yang T."/>
            <person name="Liu R."/>
            <person name="Luo Y."/>
            <person name="Hu S."/>
            <person name="Wang D."/>
            <person name="Wang C."/>
            <person name="Pandey M.K."/>
            <person name="Ge S."/>
            <person name="Xu Q."/>
            <person name="Li N."/>
            <person name="Li G."/>
            <person name="Huang Y."/>
            <person name="Saxena R.K."/>
            <person name="Ji Y."/>
            <person name="Li M."/>
            <person name="Yan X."/>
            <person name="He Y."/>
            <person name="Liu Y."/>
            <person name="Wang X."/>
            <person name="Xiang C."/>
            <person name="Varshney R.K."/>
            <person name="Ding H."/>
            <person name="Gao S."/>
            <person name="Zong X."/>
        </authorList>
    </citation>
    <scope>NUCLEOTIDE SEQUENCE [LARGE SCALE GENOMIC DNA]</scope>
    <source>
        <strain evidence="5 6">cv. Zhongwan 6</strain>
    </source>
</reference>
<organism evidence="5 6">
    <name type="scientific">Pisum sativum</name>
    <name type="common">Garden pea</name>
    <name type="synonym">Lathyrus oleraceus</name>
    <dbReference type="NCBI Taxonomy" id="3888"/>
    <lineage>
        <taxon>Eukaryota</taxon>
        <taxon>Viridiplantae</taxon>
        <taxon>Streptophyta</taxon>
        <taxon>Embryophyta</taxon>
        <taxon>Tracheophyta</taxon>
        <taxon>Spermatophyta</taxon>
        <taxon>Magnoliopsida</taxon>
        <taxon>eudicotyledons</taxon>
        <taxon>Gunneridae</taxon>
        <taxon>Pentapetalae</taxon>
        <taxon>rosids</taxon>
        <taxon>fabids</taxon>
        <taxon>Fabales</taxon>
        <taxon>Fabaceae</taxon>
        <taxon>Papilionoideae</taxon>
        <taxon>50 kb inversion clade</taxon>
        <taxon>NPAAA clade</taxon>
        <taxon>Hologalegina</taxon>
        <taxon>IRL clade</taxon>
        <taxon>Fabeae</taxon>
        <taxon>Lathyrus</taxon>
    </lineage>
</organism>
<evidence type="ECO:0000313" key="5">
    <source>
        <dbReference type="EMBL" id="KAI5411886.1"/>
    </source>
</evidence>
<evidence type="ECO:0000256" key="3">
    <source>
        <dbReference type="ARBA" id="ARBA00022833"/>
    </source>
</evidence>
<proteinExistence type="inferred from homology"/>
<gene>
    <name evidence="5" type="ORF">KIW84_056812</name>
</gene>
<keyword evidence="3" id="KW-0862">Zinc</keyword>
<keyword evidence="4" id="KW-0560">Oxidoreductase</keyword>
<keyword evidence="2" id="KW-0479">Metal-binding</keyword>
<dbReference type="EMBL" id="JAMSHJ010000005">
    <property type="protein sequence ID" value="KAI5411886.1"/>
    <property type="molecule type" value="Genomic_DNA"/>
</dbReference>
<evidence type="ECO:0000256" key="4">
    <source>
        <dbReference type="ARBA" id="ARBA00023002"/>
    </source>
</evidence>
<evidence type="ECO:0000256" key="1">
    <source>
        <dbReference type="ARBA" id="ARBA00008072"/>
    </source>
</evidence>
<dbReference type="Gramene" id="Psat05G0681200-T1">
    <property type="protein sequence ID" value="KAI5411886.1"/>
    <property type="gene ID" value="KIW84_056812"/>
</dbReference>
<dbReference type="AlphaFoldDB" id="A0A9D4X482"/>
<evidence type="ECO:0000256" key="2">
    <source>
        <dbReference type="ARBA" id="ARBA00022723"/>
    </source>
</evidence>
<comment type="caution">
    <text evidence="5">The sequence shown here is derived from an EMBL/GenBank/DDBJ whole genome shotgun (WGS) entry which is preliminary data.</text>
</comment>
<sequence>MIPRHRPQPREPPQAQRKSLPLNVAACVSLNFTHTQNPLIASQQSLYQQTHENDKRKKGRILTKCHGGDERREEVGLPIQGLDELKRVWNWKCFLFVLLCCLSHFGVCSEKSELKEHWFDFSIQLWISALNCIGICFDSLSELTSSTSIDVLKNLPKAPATLLPRSQAFGFKEVTRRHVPDVPAKYGVWSHVSANHRIVPLIGLPKFHGKLVMVGAPDKPLELPVFPLLQGRKLVAGSAKDLITITSSQLVGESKSYRLLGNIHDLNFSEALKLVEGLNCSRIK</sequence>
<dbReference type="Proteomes" id="UP001058974">
    <property type="component" value="Chromosome 5"/>
</dbReference>
<dbReference type="InterPro" id="IPR047109">
    <property type="entry name" value="CAD-like"/>
</dbReference>
<protein>
    <submittedName>
        <fullName evidence="5">Uncharacterized protein</fullName>
    </submittedName>
</protein>
<name>A0A9D4X482_PEA</name>
<comment type="similarity">
    <text evidence="1">Belongs to the zinc-containing alcohol dehydrogenase family.</text>
</comment>